<dbReference type="Gene3D" id="3.90.70.10">
    <property type="entry name" value="Cysteine proteinases"/>
    <property type="match status" value="1"/>
</dbReference>
<dbReference type="GO" id="GO:0016579">
    <property type="term" value="P:protein deubiquitination"/>
    <property type="evidence" value="ECO:0007669"/>
    <property type="project" value="InterPro"/>
</dbReference>
<dbReference type="InterPro" id="IPR001394">
    <property type="entry name" value="Peptidase_C19_UCH"/>
</dbReference>
<gene>
    <name evidence="4" type="ORF">M413DRAFT_147301</name>
</gene>
<reference evidence="4 5" key="1">
    <citation type="submission" date="2014-04" db="EMBL/GenBank/DDBJ databases">
        <authorList>
            <consortium name="DOE Joint Genome Institute"/>
            <person name="Kuo A."/>
            <person name="Gay G."/>
            <person name="Dore J."/>
            <person name="Kohler A."/>
            <person name="Nagy L.G."/>
            <person name="Floudas D."/>
            <person name="Copeland A."/>
            <person name="Barry K.W."/>
            <person name="Cichocki N."/>
            <person name="Veneault-Fourrey C."/>
            <person name="LaButti K."/>
            <person name="Lindquist E.A."/>
            <person name="Lipzen A."/>
            <person name="Lundell T."/>
            <person name="Morin E."/>
            <person name="Murat C."/>
            <person name="Sun H."/>
            <person name="Tunlid A."/>
            <person name="Henrissat B."/>
            <person name="Grigoriev I.V."/>
            <person name="Hibbett D.S."/>
            <person name="Martin F."/>
            <person name="Nordberg H.P."/>
            <person name="Cantor M.N."/>
            <person name="Hua S.X."/>
        </authorList>
    </citation>
    <scope>NUCLEOTIDE SEQUENCE [LARGE SCALE GENOMIC DNA]</scope>
    <source>
        <strain evidence="5">h7</strain>
    </source>
</reference>
<feature type="region of interest" description="Disordered" evidence="1">
    <location>
        <begin position="112"/>
        <end position="145"/>
    </location>
</feature>
<dbReference type="InterPro" id="IPR028889">
    <property type="entry name" value="USP"/>
</dbReference>
<dbReference type="AlphaFoldDB" id="A0A0C3CAX8"/>
<evidence type="ECO:0000313" key="4">
    <source>
        <dbReference type="EMBL" id="KIM41364.1"/>
    </source>
</evidence>
<dbReference type="InterPro" id="IPR038765">
    <property type="entry name" value="Papain-like_cys_pep_sf"/>
</dbReference>
<dbReference type="CDD" id="cd02257">
    <property type="entry name" value="Peptidase_C19"/>
    <property type="match status" value="1"/>
</dbReference>
<dbReference type="Pfam" id="PF00443">
    <property type="entry name" value="UCH"/>
    <property type="match status" value="1"/>
</dbReference>
<organism evidence="4 5">
    <name type="scientific">Hebeloma cylindrosporum</name>
    <dbReference type="NCBI Taxonomy" id="76867"/>
    <lineage>
        <taxon>Eukaryota</taxon>
        <taxon>Fungi</taxon>
        <taxon>Dikarya</taxon>
        <taxon>Basidiomycota</taxon>
        <taxon>Agaricomycotina</taxon>
        <taxon>Agaricomycetes</taxon>
        <taxon>Agaricomycetidae</taxon>
        <taxon>Agaricales</taxon>
        <taxon>Agaricineae</taxon>
        <taxon>Hymenogastraceae</taxon>
        <taxon>Hebeloma</taxon>
    </lineage>
</organism>
<dbReference type="Gene3D" id="6.10.140.100">
    <property type="match status" value="1"/>
</dbReference>
<evidence type="ECO:0000256" key="1">
    <source>
        <dbReference type="SAM" id="MobiDB-lite"/>
    </source>
</evidence>
<name>A0A0C3CAX8_HEBCY</name>
<keyword evidence="5" id="KW-1185">Reference proteome</keyword>
<feature type="domain" description="USP" evidence="2">
    <location>
        <begin position="180"/>
        <end position="583"/>
    </location>
</feature>
<dbReference type="GO" id="GO:0043130">
    <property type="term" value="F:ubiquitin binding"/>
    <property type="evidence" value="ECO:0007669"/>
    <property type="project" value="InterPro"/>
</dbReference>
<evidence type="ECO:0000259" key="3">
    <source>
        <dbReference type="PROSITE" id="PS51140"/>
    </source>
</evidence>
<dbReference type="InterPro" id="IPR003892">
    <property type="entry name" value="CUE"/>
</dbReference>
<dbReference type="GO" id="GO:0004843">
    <property type="term" value="F:cysteine-type deubiquitinase activity"/>
    <property type="evidence" value="ECO:0007669"/>
    <property type="project" value="InterPro"/>
</dbReference>
<accession>A0A0C3CAX8</accession>
<dbReference type="PANTHER" id="PTHR39597">
    <property type="entry name" value="UBA DOMAIN-CONTAINING PROTEIN RUP1"/>
    <property type="match status" value="1"/>
</dbReference>
<dbReference type="OrthoDB" id="443682at2759"/>
<feature type="domain" description="CUE" evidence="3">
    <location>
        <begin position="10"/>
        <end position="56"/>
    </location>
</feature>
<dbReference type="EMBL" id="KN831780">
    <property type="protein sequence ID" value="KIM41364.1"/>
    <property type="molecule type" value="Genomic_DNA"/>
</dbReference>
<proteinExistence type="predicted"/>
<dbReference type="PROSITE" id="PS51140">
    <property type="entry name" value="CUE"/>
    <property type="match status" value="1"/>
</dbReference>
<evidence type="ECO:0000259" key="2">
    <source>
        <dbReference type="PROSITE" id="PS50235"/>
    </source>
</evidence>
<dbReference type="InterPro" id="IPR055335">
    <property type="entry name" value="Ucp6/RUP1"/>
</dbReference>
<dbReference type="SUPFAM" id="SSF54001">
    <property type="entry name" value="Cysteine proteinases"/>
    <property type="match status" value="1"/>
</dbReference>
<dbReference type="CDD" id="cd14279">
    <property type="entry name" value="CUE"/>
    <property type="match status" value="1"/>
</dbReference>
<dbReference type="HOGENOM" id="CLU_023748_0_0_1"/>
<evidence type="ECO:0008006" key="6">
    <source>
        <dbReference type="Google" id="ProtNLM"/>
    </source>
</evidence>
<dbReference type="PANTHER" id="PTHR39597:SF1">
    <property type="entry name" value="UBA DOMAIN-CONTAINING PROTEIN RUP1"/>
    <property type="match status" value="1"/>
</dbReference>
<protein>
    <recommendedName>
        <fullName evidence="6">USP domain-containing protein</fullName>
    </recommendedName>
</protein>
<sequence length="710" mass="79360">MQLTSESEQVENEQVDLCISIVPGVDASIARRVLRKHKGDIQKAVDALLAGDRGSNVWESKHRTTPEPFYVEPMETTTAVIPLTATAPSSVIDLTGDEDDMTRALQMSMQESSQAVPQFGPSDRAPHPEWQMVRSNDPVVPPTTKDHTLNEAIQASLQDFKEDTDMSPFKNSIREGNRPIALRPQVPSLAYAALALQALFYVPQVRSTVSNLRLPKIDNGAALGDPDRAMWNLIELFTNMDLAQLSALIDIELIPSLEILPYDGRGTLPEASANVVRNIGELIEEHLAAQTPAGEDADRLFTFTHGQVTFTLSNGVPSANRVSPITQTGMVVSVEFGGNSLHNDLISCIADHLNEYTPRWTKHSVIITPSEVISFQLKRLPNPPGSTKPSPDPFVYPKTIYLDRFLFGNLDLTNRKKRQEMAMLKQIKDLKAHKEVLTQSDGKNSLQSLEATIYYYEKVADPGDDPARKRTLKRVADHLKDIMTMVRGKVEDIDHQVEKLQAEVANIYDCPELQECRYDLRAVLVHTGLPGRKQMYSYVQDVEGTWWKTVDHDVTEVPEETVLTDPTGLHLGAGPYLLVYSRHLSDEQLHEPLIWPNIFSESVAINNKHFLAMMHPELGIFSMASPEVQSAPPPPPLSATTRELPIPQTREEGRCLVRIHGRCLWIKIWIFSILQQSLSMLYIIISDLYTTGICIVPETDLVLISQRTIA</sequence>
<evidence type="ECO:0000313" key="5">
    <source>
        <dbReference type="Proteomes" id="UP000053424"/>
    </source>
</evidence>
<dbReference type="STRING" id="686832.A0A0C3CAX8"/>
<reference evidence="5" key="2">
    <citation type="submission" date="2015-01" db="EMBL/GenBank/DDBJ databases">
        <title>Evolutionary Origins and Diversification of the Mycorrhizal Mutualists.</title>
        <authorList>
            <consortium name="DOE Joint Genome Institute"/>
            <consortium name="Mycorrhizal Genomics Consortium"/>
            <person name="Kohler A."/>
            <person name="Kuo A."/>
            <person name="Nagy L.G."/>
            <person name="Floudas D."/>
            <person name="Copeland A."/>
            <person name="Barry K.W."/>
            <person name="Cichocki N."/>
            <person name="Veneault-Fourrey C."/>
            <person name="LaButti K."/>
            <person name="Lindquist E.A."/>
            <person name="Lipzen A."/>
            <person name="Lundell T."/>
            <person name="Morin E."/>
            <person name="Murat C."/>
            <person name="Riley R."/>
            <person name="Ohm R."/>
            <person name="Sun H."/>
            <person name="Tunlid A."/>
            <person name="Henrissat B."/>
            <person name="Grigoriev I.V."/>
            <person name="Hibbett D.S."/>
            <person name="Martin F."/>
        </authorList>
    </citation>
    <scope>NUCLEOTIDE SEQUENCE [LARGE SCALE GENOMIC DNA]</scope>
    <source>
        <strain evidence="5">h7</strain>
    </source>
</reference>
<dbReference type="PROSITE" id="PS50235">
    <property type="entry name" value="USP_3"/>
    <property type="match status" value="1"/>
</dbReference>
<dbReference type="Proteomes" id="UP000053424">
    <property type="component" value="Unassembled WGS sequence"/>
</dbReference>